<evidence type="ECO:0000256" key="1">
    <source>
        <dbReference type="SAM" id="MobiDB-lite"/>
    </source>
</evidence>
<name>A0A2T3ZPK8_TRIA4</name>
<keyword evidence="3" id="KW-1185">Reference proteome</keyword>
<accession>A0A2T3ZPK8</accession>
<proteinExistence type="predicted"/>
<feature type="region of interest" description="Disordered" evidence="1">
    <location>
        <begin position="51"/>
        <end position="77"/>
    </location>
</feature>
<organism evidence="2 3">
    <name type="scientific">Trichoderma asperellum (strain ATCC 204424 / CBS 433.97 / NBRC 101777)</name>
    <dbReference type="NCBI Taxonomy" id="1042311"/>
    <lineage>
        <taxon>Eukaryota</taxon>
        <taxon>Fungi</taxon>
        <taxon>Dikarya</taxon>
        <taxon>Ascomycota</taxon>
        <taxon>Pezizomycotina</taxon>
        <taxon>Sordariomycetes</taxon>
        <taxon>Hypocreomycetidae</taxon>
        <taxon>Hypocreales</taxon>
        <taxon>Hypocreaceae</taxon>
        <taxon>Trichoderma</taxon>
    </lineage>
</organism>
<reference evidence="2 3" key="1">
    <citation type="submission" date="2016-07" db="EMBL/GenBank/DDBJ databases">
        <title>Multiple horizontal gene transfer events from other fungi enriched the ability of initially mycotrophic Trichoderma (Ascomycota) to feed on dead plant biomass.</title>
        <authorList>
            <consortium name="DOE Joint Genome Institute"/>
            <person name="Aerts A."/>
            <person name="Atanasova L."/>
            <person name="Chenthamara K."/>
            <person name="Zhang J."/>
            <person name="Grujic M."/>
            <person name="Henrissat B."/>
            <person name="Kuo A."/>
            <person name="Salamov A."/>
            <person name="Lipzen A."/>
            <person name="Labutti K."/>
            <person name="Barry K."/>
            <person name="Miao Y."/>
            <person name="Rahimi M.J."/>
            <person name="Shen Q."/>
            <person name="Grigoriev I.V."/>
            <person name="Kubicek C.P."/>
            <person name="Druzhinina I.S."/>
        </authorList>
    </citation>
    <scope>NUCLEOTIDE SEQUENCE [LARGE SCALE GENOMIC DNA]</scope>
    <source>
        <strain evidence="2 3">CBS 433.97</strain>
    </source>
</reference>
<protein>
    <submittedName>
        <fullName evidence="2">Uncharacterized protein</fullName>
    </submittedName>
</protein>
<dbReference type="EMBL" id="KZ679256">
    <property type="protein sequence ID" value="PTB46735.1"/>
    <property type="molecule type" value="Genomic_DNA"/>
</dbReference>
<evidence type="ECO:0000313" key="2">
    <source>
        <dbReference type="EMBL" id="PTB46735.1"/>
    </source>
</evidence>
<dbReference type="Proteomes" id="UP000240493">
    <property type="component" value="Unassembled WGS sequence"/>
</dbReference>
<dbReference type="AlphaFoldDB" id="A0A2T3ZPK8"/>
<gene>
    <name evidence="2" type="ORF">M441DRAFT_53439</name>
</gene>
<evidence type="ECO:0000313" key="3">
    <source>
        <dbReference type="Proteomes" id="UP000240493"/>
    </source>
</evidence>
<sequence length="156" mass="16994">MALVSRPGFLGRVKLSVAQRCRGSGRPNATAAEQMLSKSLGGMSLCATAAKSHNSNHPPAGRQINDQPKGAAMSRRGPGSRIRQWFAPATLPYIVRIGSRVVNPAYHASKSPGVFQRYYLDSSFGLPLPWLRTVQAYRYTCGCVRIASLMDLESEK</sequence>